<proteinExistence type="predicted"/>
<dbReference type="InterPro" id="IPR011990">
    <property type="entry name" value="TPR-like_helical_dom_sf"/>
</dbReference>
<evidence type="ECO:0000313" key="2">
    <source>
        <dbReference type="Proteomes" id="UP000320580"/>
    </source>
</evidence>
<reference evidence="1 2" key="1">
    <citation type="submission" date="2019-07" db="EMBL/GenBank/DDBJ databases">
        <authorList>
            <person name="Zhu P."/>
        </authorList>
    </citation>
    <scope>NUCLEOTIDE SEQUENCE [LARGE SCALE GENOMIC DNA]</scope>
    <source>
        <strain evidence="1 2">SSL-25</strain>
    </source>
</reference>
<dbReference type="KEGG" id="sqz:FQU76_18545"/>
<evidence type="ECO:0008006" key="3">
    <source>
        <dbReference type="Google" id="ProtNLM"/>
    </source>
</evidence>
<protein>
    <recommendedName>
        <fullName evidence="3">Tetratricopeptide repeat protein</fullName>
    </recommendedName>
</protein>
<organism evidence="1 2">
    <name type="scientific">Streptomyces qinzhouensis</name>
    <dbReference type="NCBI Taxonomy" id="2599401"/>
    <lineage>
        <taxon>Bacteria</taxon>
        <taxon>Bacillati</taxon>
        <taxon>Actinomycetota</taxon>
        <taxon>Actinomycetes</taxon>
        <taxon>Kitasatosporales</taxon>
        <taxon>Streptomycetaceae</taxon>
        <taxon>Streptomyces</taxon>
    </lineage>
</organism>
<dbReference type="OrthoDB" id="3311584at2"/>
<dbReference type="RefSeq" id="WP_146481477.1">
    <property type="nucleotide sequence ID" value="NZ_CP042266.1"/>
</dbReference>
<dbReference type="SUPFAM" id="SSF48452">
    <property type="entry name" value="TPR-like"/>
    <property type="match status" value="1"/>
</dbReference>
<name>A0A5B8J9Y3_9ACTN</name>
<dbReference type="EMBL" id="CP042266">
    <property type="protein sequence ID" value="QDY78157.1"/>
    <property type="molecule type" value="Genomic_DNA"/>
</dbReference>
<evidence type="ECO:0000313" key="1">
    <source>
        <dbReference type="EMBL" id="QDY78157.1"/>
    </source>
</evidence>
<sequence>MRVPDAVLDRGYAKLAPGVRRAYRFLGSLPGTVVIDADLIGALVTVDWDTADSVLRTLADHDLAEPCAPGARRERRYRLTAPAHARRLTTAHDTSEEQRAAVRRMCEWITTCALIARQQLLPRNPSLASPDTDRYPVPFADDGAMTWLNGHRPTLRTALWATTTHGWDTLGWQLVHGMWPLLTDKRPVSLWAEAAHLGLAAARRTGHGWAEREMLFCGATGLLTFGATADALGWFTELKQSARTARDDHDEGRGAFGQALCHHQDARADTALFCLDQAITLWDACGNHDGTALASLTAGEITLEGDDLPRATALLTRAYDLLPPPDTSFEATCALALLGQAHLQAGHHEQGIAELHEALKVFEHDAEIRWQVRVLGYLAREATVHEDEGLAQHLLQQAAALDEPPRPGEKTARLLARLP</sequence>
<dbReference type="Gene3D" id="1.25.40.10">
    <property type="entry name" value="Tetratricopeptide repeat domain"/>
    <property type="match status" value="1"/>
</dbReference>
<dbReference type="AlphaFoldDB" id="A0A5B8J9Y3"/>
<dbReference type="Proteomes" id="UP000320580">
    <property type="component" value="Chromosome"/>
</dbReference>
<gene>
    <name evidence="1" type="ORF">FQU76_18545</name>
</gene>
<keyword evidence="2" id="KW-1185">Reference proteome</keyword>
<accession>A0A5B8J9Y3</accession>